<reference evidence="2 3" key="1">
    <citation type="submission" date="2019-10" db="EMBL/GenBank/DDBJ databases">
        <title>A novel species.</title>
        <authorList>
            <person name="Gao J."/>
        </authorList>
    </citation>
    <scope>NUCLEOTIDE SEQUENCE [LARGE SCALE GENOMIC DNA]</scope>
    <source>
        <strain evidence="2 3">QMT-28</strain>
    </source>
</reference>
<accession>A0A5Q0L4H8</accession>
<evidence type="ECO:0000313" key="3">
    <source>
        <dbReference type="Proteomes" id="UP000326179"/>
    </source>
</evidence>
<organism evidence="2 3">
    <name type="scientific">Streptomyces fagopyri</name>
    <dbReference type="NCBI Taxonomy" id="2662397"/>
    <lineage>
        <taxon>Bacteria</taxon>
        <taxon>Bacillati</taxon>
        <taxon>Actinomycetota</taxon>
        <taxon>Actinomycetes</taxon>
        <taxon>Kitasatosporales</taxon>
        <taxon>Streptomycetaceae</taxon>
        <taxon>Streptomyces</taxon>
    </lineage>
</organism>
<evidence type="ECO:0000256" key="1">
    <source>
        <dbReference type="SAM" id="MobiDB-lite"/>
    </source>
</evidence>
<protein>
    <submittedName>
        <fullName evidence="2">Uncharacterized protein</fullName>
    </submittedName>
</protein>
<keyword evidence="3" id="KW-1185">Reference proteome</keyword>
<gene>
    <name evidence="2" type="ORF">GFH48_00335</name>
</gene>
<dbReference type="RefSeq" id="WP_153286293.1">
    <property type="nucleotide sequence ID" value="NZ_CP045643.1"/>
</dbReference>
<evidence type="ECO:0000313" key="2">
    <source>
        <dbReference type="EMBL" id="QFZ71925.1"/>
    </source>
</evidence>
<dbReference type="EMBL" id="CP045643">
    <property type="protein sequence ID" value="QFZ71925.1"/>
    <property type="molecule type" value="Genomic_DNA"/>
</dbReference>
<name>A0A5Q0L4H8_9ACTN</name>
<dbReference type="Proteomes" id="UP000326179">
    <property type="component" value="Chromosome"/>
</dbReference>
<proteinExistence type="predicted"/>
<dbReference type="AlphaFoldDB" id="A0A5Q0L4H8"/>
<feature type="region of interest" description="Disordered" evidence="1">
    <location>
        <begin position="274"/>
        <end position="315"/>
    </location>
</feature>
<dbReference type="KEGG" id="sfy:GFH48_00335"/>
<sequence length="343" mass="36614">MTALLERAPMTYEAAMSDDTSAAKARRRLLDWATGHSVGGQVVLEPPTGSRIHDRHFAVERVQGDSAALLATAVLVSDLLVRMDLAAAGTTLGGEPEELLGVTAFLTGGLSLPVKSREWAPSDASAAAHLRWLIGHQRFFVVLQLLSSALSGVDQAAGTAQEEEAVREFTWLCRSASTCMRYAADFPPHRYGEVRDTMVPPAVNAGFSGLQTRDHQHLVSVMRALKNGGGLDRLALRSAEAVHAGVSQLYDAHVWVCDRFGGSTEPSLLMAQSRHGVGRPAVGQDPSAPDSRTRTAVPPMQAEAPIPHTQAADVAGPESGVVAARKLADQRLRQLVPDQECAR</sequence>